<evidence type="ECO:0000313" key="2">
    <source>
        <dbReference type="Proteomes" id="UP001208570"/>
    </source>
</evidence>
<organism evidence="1 2">
    <name type="scientific">Paralvinella palmiformis</name>
    <dbReference type="NCBI Taxonomy" id="53620"/>
    <lineage>
        <taxon>Eukaryota</taxon>
        <taxon>Metazoa</taxon>
        <taxon>Spiralia</taxon>
        <taxon>Lophotrochozoa</taxon>
        <taxon>Annelida</taxon>
        <taxon>Polychaeta</taxon>
        <taxon>Sedentaria</taxon>
        <taxon>Canalipalpata</taxon>
        <taxon>Terebellida</taxon>
        <taxon>Terebelliformia</taxon>
        <taxon>Alvinellidae</taxon>
        <taxon>Paralvinella</taxon>
    </lineage>
</organism>
<sequence length="394" mass="44151">MKKSRPKKRICILIEARAVYQRAPDGSLVKADVPPCVQTISPLPQTIEDVHQEVLMSGAVIYPGCRDVRGAAVVIVFCRHPAWRMEYFTSQELAKILLYYYTVPRKDISDKGLTVIADARGTTPPVLNAFLETLYTVQANQPGTIYISHVLADRVAQSLLFRSPVFRPQVNLRIDLVMSVETLYKFVSPEHLPLELGGYLQNNNVSWVHFRFKLERFLKQCRNVGEQLVHLMQEMSTLECLPATAPDASHQVELHKQCVAEALESDTVVSLKEQGHSVLSSLNTHQHDLAENEDFRSSLHAAEHLYSQVQDTAVKLSNLAKDHLHRLETCNQRHLLEIQMSKSVATECRSARLTSGSGPVYKQWINGNMGTRLGMLVGSGDFIALIEMLELGAA</sequence>
<evidence type="ECO:0008006" key="3">
    <source>
        <dbReference type="Google" id="ProtNLM"/>
    </source>
</evidence>
<dbReference type="InterPro" id="IPR001251">
    <property type="entry name" value="CRAL-TRIO_dom"/>
</dbReference>
<dbReference type="InterPro" id="IPR036865">
    <property type="entry name" value="CRAL-TRIO_dom_sf"/>
</dbReference>
<dbReference type="AlphaFoldDB" id="A0AAD9K351"/>
<gene>
    <name evidence="1" type="ORF">LSH36_69g05005</name>
</gene>
<evidence type="ECO:0000313" key="1">
    <source>
        <dbReference type="EMBL" id="KAK2164073.1"/>
    </source>
</evidence>
<dbReference type="PANTHER" id="PTHR45845:SF3">
    <property type="entry name" value="PURATROPHIN-1-LIKE, ISOFORM A"/>
    <property type="match status" value="1"/>
</dbReference>
<dbReference type="InterPro" id="IPR052231">
    <property type="entry name" value="Rho_GEF_signaling-related"/>
</dbReference>
<protein>
    <recommendedName>
        <fullName evidence="3">CRAL-TRIO domain-containing protein</fullName>
    </recommendedName>
</protein>
<dbReference type="SUPFAM" id="SSF52087">
    <property type="entry name" value="CRAL/TRIO domain"/>
    <property type="match status" value="1"/>
</dbReference>
<proteinExistence type="predicted"/>
<keyword evidence="2" id="KW-1185">Reference proteome</keyword>
<dbReference type="PANTHER" id="PTHR45845">
    <property type="entry name" value="RHO GUANINE NUCLEOTIDE EXCHANGE FACTOR-RELATED"/>
    <property type="match status" value="1"/>
</dbReference>
<reference evidence="1" key="1">
    <citation type="journal article" date="2023" name="Mol. Biol. Evol.">
        <title>Third-Generation Sequencing Reveals the Adaptive Role of the Epigenome in Three Deep-Sea Polychaetes.</title>
        <authorList>
            <person name="Perez M."/>
            <person name="Aroh O."/>
            <person name="Sun Y."/>
            <person name="Lan Y."/>
            <person name="Juniper S.K."/>
            <person name="Young C.R."/>
            <person name="Angers B."/>
            <person name="Qian P.Y."/>
        </authorList>
    </citation>
    <scope>NUCLEOTIDE SEQUENCE</scope>
    <source>
        <strain evidence="1">P08H-3</strain>
    </source>
</reference>
<accession>A0AAD9K351</accession>
<dbReference type="Proteomes" id="UP001208570">
    <property type="component" value="Unassembled WGS sequence"/>
</dbReference>
<comment type="caution">
    <text evidence="1">The sequence shown here is derived from an EMBL/GenBank/DDBJ whole genome shotgun (WGS) entry which is preliminary data.</text>
</comment>
<dbReference type="Gene3D" id="3.40.525.10">
    <property type="entry name" value="CRAL-TRIO lipid binding domain"/>
    <property type="match status" value="1"/>
</dbReference>
<dbReference type="CDD" id="cd00170">
    <property type="entry name" value="SEC14"/>
    <property type="match status" value="1"/>
</dbReference>
<name>A0AAD9K351_9ANNE</name>
<dbReference type="EMBL" id="JAODUP010000069">
    <property type="protein sequence ID" value="KAK2164073.1"/>
    <property type="molecule type" value="Genomic_DNA"/>
</dbReference>